<evidence type="ECO:0000313" key="4">
    <source>
        <dbReference type="Proteomes" id="UP001149074"/>
    </source>
</evidence>
<evidence type="ECO:0000256" key="1">
    <source>
        <dbReference type="SAM" id="MobiDB-lite"/>
    </source>
</evidence>
<feature type="region of interest" description="Disordered" evidence="1">
    <location>
        <begin position="37"/>
        <end position="289"/>
    </location>
</feature>
<feature type="compositionally biased region" description="Low complexity" evidence="1">
    <location>
        <begin position="65"/>
        <end position="77"/>
    </location>
</feature>
<dbReference type="InterPro" id="IPR034257">
    <property type="entry name" value="Acinus_RRM"/>
</dbReference>
<evidence type="ECO:0000259" key="2">
    <source>
        <dbReference type="Pfam" id="PF02037"/>
    </source>
</evidence>
<dbReference type="AlphaFoldDB" id="A0A9W9FH09"/>
<dbReference type="EMBL" id="JAPQKI010000005">
    <property type="protein sequence ID" value="KAJ5099832.1"/>
    <property type="molecule type" value="Genomic_DNA"/>
</dbReference>
<feature type="domain" description="SAP" evidence="2">
    <location>
        <begin position="3"/>
        <end position="27"/>
    </location>
</feature>
<accession>A0A9W9FH09</accession>
<reference evidence="3" key="2">
    <citation type="journal article" date="2023" name="IMA Fungus">
        <title>Comparative genomic study of the Penicillium genus elucidates a diverse pangenome and 15 lateral gene transfer events.</title>
        <authorList>
            <person name="Petersen C."/>
            <person name="Sorensen T."/>
            <person name="Nielsen M.R."/>
            <person name="Sondergaard T.E."/>
            <person name="Sorensen J.L."/>
            <person name="Fitzpatrick D.A."/>
            <person name="Frisvad J.C."/>
            <person name="Nielsen K.L."/>
        </authorList>
    </citation>
    <scope>NUCLEOTIDE SEQUENCE</scope>
    <source>
        <strain evidence="3">IBT 30761</strain>
    </source>
</reference>
<dbReference type="GO" id="GO:0003677">
    <property type="term" value="F:DNA binding"/>
    <property type="evidence" value="ECO:0007669"/>
    <property type="project" value="UniProtKB-KW"/>
</dbReference>
<feature type="compositionally biased region" description="Basic and acidic residues" evidence="1">
    <location>
        <begin position="89"/>
        <end position="98"/>
    </location>
</feature>
<feature type="compositionally biased region" description="Pro residues" evidence="1">
    <location>
        <begin position="274"/>
        <end position="284"/>
    </location>
</feature>
<dbReference type="PANTHER" id="PTHR47031:SF3">
    <property type="entry name" value="SAP DOMAIN-CONTAINING PROTEIN"/>
    <property type="match status" value="1"/>
</dbReference>
<name>A0A9W9FH09_9EURO</name>
<dbReference type="OrthoDB" id="5348404at2759"/>
<dbReference type="CDD" id="cd12432">
    <property type="entry name" value="RRM_ACINU"/>
    <property type="match status" value="1"/>
</dbReference>
<dbReference type="Pfam" id="PF16294">
    <property type="entry name" value="RSB_motif"/>
    <property type="match status" value="1"/>
</dbReference>
<evidence type="ECO:0000313" key="3">
    <source>
        <dbReference type="EMBL" id="KAJ5099832.1"/>
    </source>
</evidence>
<proteinExistence type="predicted"/>
<keyword evidence="4" id="KW-1185">Reference proteome</keyword>
<feature type="region of interest" description="Disordered" evidence="1">
    <location>
        <begin position="420"/>
        <end position="503"/>
    </location>
</feature>
<feature type="region of interest" description="Disordered" evidence="1">
    <location>
        <begin position="572"/>
        <end position="592"/>
    </location>
</feature>
<dbReference type="SUPFAM" id="SSF68906">
    <property type="entry name" value="SAP domain"/>
    <property type="match status" value="1"/>
</dbReference>
<dbReference type="Pfam" id="PF02037">
    <property type="entry name" value="SAP"/>
    <property type="match status" value="1"/>
</dbReference>
<dbReference type="RefSeq" id="XP_056475486.1">
    <property type="nucleotide sequence ID" value="XM_056619327.1"/>
</dbReference>
<feature type="compositionally biased region" description="Basic and acidic residues" evidence="1">
    <location>
        <begin position="420"/>
        <end position="439"/>
    </location>
</feature>
<dbReference type="Gene3D" id="1.10.720.30">
    <property type="entry name" value="SAP domain"/>
    <property type="match status" value="1"/>
</dbReference>
<organism evidence="3 4">
    <name type="scientific">Penicillium argentinense</name>
    <dbReference type="NCBI Taxonomy" id="1131581"/>
    <lineage>
        <taxon>Eukaryota</taxon>
        <taxon>Fungi</taxon>
        <taxon>Dikarya</taxon>
        <taxon>Ascomycota</taxon>
        <taxon>Pezizomycotina</taxon>
        <taxon>Eurotiomycetes</taxon>
        <taxon>Eurotiomycetidae</taxon>
        <taxon>Eurotiales</taxon>
        <taxon>Aspergillaceae</taxon>
        <taxon>Penicillium</taxon>
    </lineage>
</organism>
<protein>
    <submittedName>
        <fullName evidence="3">DNA-binding SAP</fullName>
    </submittedName>
</protein>
<gene>
    <name evidence="3" type="ORF">N7532_006833</name>
</gene>
<reference evidence="3" key="1">
    <citation type="submission" date="2022-11" db="EMBL/GenBank/DDBJ databases">
        <authorList>
            <person name="Petersen C."/>
        </authorList>
    </citation>
    <scope>NUCLEOTIDE SEQUENCE</scope>
    <source>
        <strain evidence="3">IBT 30761</strain>
    </source>
</reference>
<keyword evidence="3" id="KW-0238">DNA-binding</keyword>
<sequence>MADYSSWKVADLKAELKRRGISQTGLRLKQHFIDKLAEEDTQAPTGDAAKASPEAAAAEEEEQEQQQQQQQQQQEAASDVAQPAAETEPQPHEEKEAPSQEPPAPKEPSPEEPEPAKTQDEPLEKPATAEDDAQKVEPVQKPESAVGQEKPGEAEPEPAPAPAGVAPSQAEPAERAESAEAGDKRVPPAASASAANTEMSTPVPVEEALEDKRKRKRRSQSPVPTQEAIANKKARAKEEVVLKDDVMNDAPLEEQKPEEEKPEEEKPEEQKPSVPLPTSAPKPPTSIKQDARFRGLFKSTEEVPPTDTVMDDTEVEPALHAVTTALYIDGLMRPLQPVALRKHIVGIASGAGASPNADIVQEFYLDPIKTHCFVRLSDTTAASRVRSAMHGKVWPKERNRKVLFADFVPDDKIEEWIKTERESRDRAGPPVRWEVRYDTTDEETTATLTEVGPNSRSAPNKPKESPFSSTPPLGPRGSVQADRRPSNAPPVPPSRPGQGFKPLDELFKSTTAKPKLYYQPVSRSVADKRLDQFDELLRKGTFPRRGGDERRRITFEDDDYFVDIGPEYGRAALQRRQDRGGRPGGSWRGRRY</sequence>
<comment type="caution">
    <text evidence="3">The sequence shown here is derived from an EMBL/GenBank/DDBJ whole genome shotgun (WGS) entry which is preliminary data.</text>
</comment>
<dbReference type="Proteomes" id="UP001149074">
    <property type="component" value="Unassembled WGS sequence"/>
</dbReference>
<dbReference type="GeneID" id="81358306"/>
<feature type="compositionally biased region" description="Gly residues" evidence="1">
    <location>
        <begin position="582"/>
        <end position="592"/>
    </location>
</feature>
<feature type="compositionally biased region" description="Basic and acidic residues" evidence="1">
    <location>
        <begin position="172"/>
        <end position="186"/>
    </location>
</feature>
<dbReference type="PANTHER" id="PTHR47031">
    <property type="entry name" value="SAP DNA-BINDING DOMAIN-CONTAINING PROTEIN"/>
    <property type="match status" value="1"/>
</dbReference>
<dbReference type="InterPro" id="IPR036361">
    <property type="entry name" value="SAP_dom_sf"/>
</dbReference>
<feature type="compositionally biased region" description="Basic and acidic residues" evidence="1">
    <location>
        <begin position="114"/>
        <end position="140"/>
    </location>
</feature>
<feature type="compositionally biased region" description="Basic and acidic residues" evidence="1">
    <location>
        <begin position="236"/>
        <end position="246"/>
    </location>
</feature>
<dbReference type="InterPro" id="IPR003034">
    <property type="entry name" value="SAP_dom"/>
</dbReference>
<feature type="compositionally biased region" description="Low complexity" evidence="1">
    <location>
        <begin position="162"/>
        <end position="171"/>
    </location>
</feature>
<dbReference type="InterPro" id="IPR032552">
    <property type="entry name" value="RSB_motif"/>
</dbReference>